<comment type="caution">
    <text evidence="5">The sequence shown here is derived from an EMBL/GenBank/DDBJ whole genome shotgun (WGS) entry which is preliminary data.</text>
</comment>
<dbReference type="SUPFAM" id="SSF51445">
    <property type="entry name" value="(Trans)glycosidases"/>
    <property type="match status" value="1"/>
</dbReference>
<keyword evidence="1 3" id="KW-0378">Hydrolase</keyword>
<evidence type="ECO:0000313" key="5">
    <source>
        <dbReference type="EMBL" id="MFC7178349.1"/>
    </source>
</evidence>
<proteinExistence type="inferred from homology"/>
<feature type="domain" description="Glycoside hydrolase family 5" evidence="4">
    <location>
        <begin position="71"/>
        <end position="311"/>
    </location>
</feature>
<organism evidence="5 6">
    <name type="scientific">Kitasatospora paranensis</name>
    <dbReference type="NCBI Taxonomy" id="258053"/>
    <lineage>
        <taxon>Bacteria</taxon>
        <taxon>Bacillati</taxon>
        <taxon>Actinomycetota</taxon>
        <taxon>Actinomycetes</taxon>
        <taxon>Kitasatosporales</taxon>
        <taxon>Streptomycetaceae</taxon>
        <taxon>Kitasatospora</taxon>
    </lineage>
</organism>
<protein>
    <submittedName>
        <fullName evidence="5">Cellulase family glycosylhydrolase</fullName>
    </submittedName>
</protein>
<dbReference type="Pfam" id="PF00150">
    <property type="entry name" value="Cellulase"/>
    <property type="match status" value="1"/>
</dbReference>
<dbReference type="Gene3D" id="3.20.20.80">
    <property type="entry name" value="Glycosidases"/>
    <property type="match status" value="1"/>
</dbReference>
<evidence type="ECO:0000313" key="6">
    <source>
        <dbReference type="Proteomes" id="UP001596435"/>
    </source>
</evidence>
<evidence type="ECO:0000259" key="4">
    <source>
        <dbReference type="Pfam" id="PF00150"/>
    </source>
</evidence>
<comment type="similarity">
    <text evidence="3">Belongs to the glycosyl hydrolase 5 (cellulase A) family.</text>
</comment>
<name>A0ABW2FQE4_9ACTN</name>
<dbReference type="EMBL" id="JBHTAJ010000003">
    <property type="protein sequence ID" value="MFC7178349.1"/>
    <property type="molecule type" value="Genomic_DNA"/>
</dbReference>
<accession>A0ABW2FQE4</accession>
<evidence type="ECO:0000256" key="2">
    <source>
        <dbReference type="ARBA" id="ARBA00023295"/>
    </source>
</evidence>
<dbReference type="Proteomes" id="UP001596435">
    <property type="component" value="Unassembled WGS sequence"/>
</dbReference>
<dbReference type="PANTHER" id="PTHR12631">
    <property type="entry name" value="ALPHA-L-IDURONIDASE"/>
    <property type="match status" value="1"/>
</dbReference>
<reference evidence="6" key="1">
    <citation type="journal article" date="2019" name="Int. J. Syst. Evol. Microbiol.">
        <title>The Global Catalogue of Microorganisms (GCM) 10K type strain sequencing project: providing services to taxonomists for standard genome sequencing and annotation.</title>
        <authorList>
            <consortium name="The Broad Institute Genomics Platform"/>
            <consortium name="The Broad Institute Genome Sequencing Center for Infectious Disease"/>
            <person name="Wu L."/>
            <person name="Ma J."/>
        </authorList>
    </citation>
    <scope>NUCLEOTIDE SEQUENCE [LARGE SCALE GENOMIC DNA]</scope>
    <source>
        <strain evidence="6">CGMCC 1.12859</strain>
    </source>
</reference>
<evidence type="ECO:0000256" key="3">
    <source>
        <dbReference type="RuleBase" id="RU361153"/>
    </source>
</evidence>
<keyword evidence="2 3" id="KW-0326">Glycosidase</keyword>
<dbReference type="PANTHER" id="PTHR12631:SF10">
    <property type="entry name" value="BETA-XYLOSIDASE-LIKE PROTEIN-RELATED"/>
    <property type="match status" value="1"/>
</dbReference>
<keyword evidence="6" id="KW-1185">Reference proteome</keyword>
<evidence type="ECO:0000256" key="1">
    <source>
        <dbReference type="ARBA" id="ARBA00022801"/>
    </source>
</evidence>
<gene>
    <name evidence="5" type="ORF">ACFQMG_02085</name>
</gene>
<dbReference type="InterPro" id="IPR051923">
    <property type="entry name" value="Glycosyl_Hydrolase_39"/>
</dbReference>
<dbReference type="RefSeq" id="WP_380230305.1">
    <property type="nucleotide sequence ID" value="NZ_JBHSVH010000002.1"/>
</dbReference>
<dbReference type="InterPro" id="IPR017853">
    <property type="entry name" value="GH"/>
</dbReference>
<sequence>MGMQSMGRQRLLVAVLAFVVSLVATVTASLFARSSSSASAEATVASAAPSPTAPQNGKQLRIGIAFGDTLTWKSDQDLAIGLDDAVELGAKWIRVDLSWNNIQPDSPKSYVWKRFDRVVKAAHARKLEVLPTIGYTPGWARKAGCTDDPSCPPAHPEVFAGFARDAAQRYAPQGIHVWEIWNEPNIPFWAPKPDAAAYTQLLTVTSKALRGADPKAYLLMGGLAAVATNPQQAYVSHTEFLEQVCKLGGNKLVDALSYHPYTYPHLPSAKTDFGTAMEEISSARDNLVAVLDKYGTPNMPIWITETGAPTNGPGGAADGRTIPPDASHVTEGFQADIASDTIPAAAANPHVTAVFWFAEQDAGTAKDKQRRSLFYGLRRYDGSRKPAFQAFKDAVAAYYRRPQTP</sequence>
<dbReference type="InterPro" id="IPR001547">
    <property type="entry name" value="Glyco_hydro_5"/>
</dbReference>